<evidence type="ECO:0000256" key="1">
    <source>
        <dbReference type="SAM" id="MobiDB-lite"/>
    </source>
</evidence>
<protein>
    <recommendedName>
        <fullName evidence="5">Peroxin-3</fullName>
    </recommendedName>
</protein>
<keyword evidence="2" id="KW-1133">Transmembrane helix</keyword>
<organism evidence="3 4">
    <name type="scientific">Kwoniella shivajii</name>
    <dbReference type="NCBI Taxonomy" id="564305"/>
    <lineage>
        <taxon>Eukaryota</taxon>
        <taxon>Fungi</taxon>
        <taxon>Dikarya</taxon>
        <taxon>Basidiomycota</taxon>
        <taxon>Agaricomycotina</taxon>
        <taxon>Tremellomycetes</taxon>
        <taxon>Tremellales</taxon>
        <taxon>Cryptococcaceae</taxon>
        <taxon>Kwoniella</taxon>
    </lineage>
</organism>
<dbReference type="InterPro" id="IPR006966">
    <property type="entry name" value="Peroxin-3"/>
</dbReference>
<feature type="region of interest" description="Disordered" evidence="1">
    <location>
        <begin position="100"/>
        <end position="282"/>
    </location>
</feature>
<keyword evidence="2" id="KW-0812">Transmembrane</keyword>
<gene>
    <name evidence="3" type="ORF">IL334_002804</name>
</gene>
<name>A0ABZ1CVS6_9TREE</name>
<evidence type="ECO:0000313" key="3">
    <source>
        <dbReference type="EMBL" id="WRT65853.1"/>
    </source>
</evidence>
<evidence type="ECO:0000256" key="2">
    <source>
        <dbReference type="SAM" id="Phobius"/>
    </source>
</evidence>
<feature type="compositionally biased region" description="Low complexity" evidence="1">
    <location>
        <begin position="246"/>
        <end position="256"/>
    </location>
</feature>
<dbReference type="GeneID" id="87954935"/>
<feature type="region of interest" description="Disordered" evidence="1">
    <location>
        <begin position="331"/>
        <end position="360"/>
    </location>
</feature>
<evidence type="ECO:0008006" key="5">
    <source>
        <dbReference type="Google" id="ProtNLM"/>
    </source>
</evidence>
<reference evidence="3 4" key="1">
    <citation type="submission" date="2024-01" db="EMBL/GenBank/DDBJ databases">
        <title>Comparative genomics of Cryptococcus and Kwoniella reveals pathogenesis evolution and contrasting modes of karyotype evolution via chromosome fusion or intercentromeric recombination.</title>
        <authorList>
            <person name="Coelho M.A."/>
            <person name="David-Palma M."/>
            <person name="Shea T."/>
            <person name="Bowers K."/>
            <person name="McGinley-Smith S."/>
            <person name="Mohammad A.W."/>
            <person name="Gnirke A."/>
            <person name="Yurkov A.M."/>
            <person name="Nowrousian M."/>
            <person name="Sun S."/>
            <person name="Cuomo C.A."/>
            <person name="Heitman J."/>
        </authorList>
    </citation>
    <scope>NUCLEOTIDE SEQUENCE [LARGE SCALE GENOMIC DNA]</scope>
    <source>
        <strain evidence="3">CBS 11374</strain>
    </source>
</reference>
<feature type="transmembrane region" description="Helical" evidence="2">
    <location>
        <begin position="16"/>
        <end position="34"/>
    </location>
</feature>
<dbReference type="Pfam" id="PF04882">
    <property type="entry name" value="Peroxin-3"/>
    <property type="match status" value="1"/>
</dbReference>
<feature type="compositionally biased region" description="Basic and acidic residues" evidence="1">
    <location>
        <begin position="154"/>
        <end position="168"/>
    </location>
</feature>
<keyword evidence="2" id="KW-0472">Membrane</keyword>
<dbReference type="PANTHER" id="PTHR28080">
    <property type="entry name" value="PEROXISOMAL BIOGENESIS FACTOR 3"/>
    <property type="match status" value="1"/>
</dbReference>
<accession>A0ABZ1CVS6</accession>
<feature type="compositionally biased region" description="Polar residues" evidence="1">
    <location>
        <begin position="113"/>
        <end position="131"/>
    </location>
</feature>
<feature type="compositionally biased region" description="Low complexity" evidence="1">
    <location>
        <begin position="100"/>
        <end position="112"/>
    </location>
</feature>
<dbReference type="EMBL" id="CP141883">
    <property type="protein sequence ID" value="WRT65853.1"/>
    <property type="molecule type" value="Genomic_DNA"/>
</dbReference>
<feature type="transmembrane region" description="Helical" evidence="2">
    <location>
        <begin position="55"/>
        <end position="73"/>
    </location>
</feature>
<evidence type="ECO:0000313" key="4">
    <source>
        <dbReference type="Proteomes" id="UP001329825"/>
    </source>
</evidence>
<dbReference type="PANTHER" id="PTHR28080:SF1">
    <property type="entry name" value="PEROXISOMAL BIOGENESIS FACTOR 3"/>
    <property type="match status" value="1"/>
</dbReference>
<sequence>MPSPRETPWQRRIRRLFFFVGTASTVWFVSSYIIERLKEARIKAIKERKQRDLMKNHFTSLISTISFTLYALIPTLQPQVFSSYPVEEISQALQDLSNSIPNSNSTSTSGSNLADSTNSLSVEPNTNTNTREGGDGENSLLLSDPISSHSDPSGTHHQESGRQDEHQISNHPSPDMTSSSSSTHSQQGAVGGVGTESWSSEFQRRESEINSINSTSEDDSENDGMLGSSIGQIDTEDAMSSVVSQSISLPPTDTSSPSPPSESSRSETHPSPTRSSMFQGKSKKELWRELKVQSITRTITTIYLLPMLYLLTSSQLSILARTRYMKDIQSSLPSLSLPPPEQDYEEEEGTRTPRQVDPPKKKGWLSSFSIESMGLTEFKESTSSIIPNPLNLFPKTITSYLPNFINPNMPVQPATIIQSEEILAMRQAEEEENRAQAERIFLSYSWHFLNQGWKSVGDRVEDSVEKIFGNMPLKKELTVEDWEMRFKEVRAEVEMELSLQSTIELYDFTPLLLPNSTFRSSSDRSDIPFPAHPSDHSLYLEELFNQSKEHLSSPDGRYLLEKGISTMLGNLLQSIKNDLYSSTASDDATKRLVDCLPEINKWGKNVWEGIPDSGVEAMLAIPEFEGLSALVFGDWAPR</sequence>
<dbReference type="Proteomes" id="UP001329825">
    <property type="component" value="Chromosome 3"/>
</dbReference>
<dbReference type="RefSeq" id="XP_062790593.1">
    <property type="nucleotide sequence ID" value="XM_062934542.1"/>
</dbReference>
<keyword evidence="4" id="KW-1185">Reference proteome</keyword>
<proteinExistence type="predicted"/>
<feature type="compositionally biased region" description="Low complexity" evidence="1">
    <location>
        <begin position="169"/>
        <end position="185"/>
    </location>
</feature>